<feature type="domain" description="Sulfotransferase" evidence="5">
    <location>
        <begin position="58"/>
        <end position="298"/>
    </location>
</feature>
<dbReference type="OMA" id="YLLEAHF"/>
<dbReference type="OrthoDB" id="411451at2759"/>
<sequence>MLRILVSGMVAKTHAALNGTSLYDLRGASALQPLQIAEPAGRPLGRTTVCTADGRVLPSVLIIGVQKAGTTSLYSDMRGHLQGFTPATAVEAGAKSTLVKEVHYFDKAQRMARKGRDFYLAHYPPCDAAGTSDVYGVDATPNYLLEAHFVAEQMAAFFAAHIRSVRLLIVLRDPTERFASFFNHFVHTQLETGNGYSQASARARTPQIDEYARHSLERVRLCLGWKGITETSPRLYELCGNIAPALKGGLYAQQLVTFLRFFPPDQMMLTTSRSYVRDTTRAMADVADFLGTGLKPASRGARLDASRQNTATSRGVAEKQRLSPVLSAELDAFYAPHTLQLLALLKTPQVSGSMRSTPFHPVTAIDPADVGLHGPLAPLTRRGLQ</sequence>
<dbReference type="Gene3D" id="3.40.50.300">
    <property type="entry name" value="P-loop containing nucleotide triphosphate hydrolases"/>
    <property type="match status" value="1"/>
</dbReference>
<dbReference type="SUPFAM" id="SSF52540">
    <property type="entry name" value="P-loop containing nucleoside triphosphate hydrolases"/>
    <property type="match status" value="1"/>
</dbReference>
<reference evidence="6" key="1">
    <citation type="submission" date="2021-05" db="EMBL/GenBank/DDBJ databases">
        <title>The genome of the haptophyte Pavlova lutheri (Diacronema luteri, Pavlovales) - a model for lipid biosynthesis in eukaryotic algae.</title>
        <authorList>
            <person name="Hulatt C.J."/>
            <person name="Posewitz M.C."/>
        </authorList>
    </citation>
    <scope>NUCLEOTIDE SEQUENCE</scope>
    <source>
        <strain evidence="6">NIVA-4/92</strain>
    </source>
</reference>
<comment type="caution">
    <text evidence="6">The sequence shown here is derived from an EMBL/GenBank/DDBJ whole genome shotgun (WGS) entry which is preliminary data.</text>
</comment>
<evidence type="ECO:0000256" key="3">
    <source>
        <dbReference type="PIRSR" id="PIRSR637359-1"/>
    </source>
</evidence>
<evidence type="ECO:0000256" key="4">
    <source>
        <dbReference type="PIRSR" id="PIRSR637359-2"/>
    </source>
</evidence>
<accession>A0A8J5XA88</accession>
<dbReference type="EMBL" id="JAGTXO010000019">
    <property type="protein sequence ID" value="KAG8462753.1"/>
    <property type="molecule type" value="Genomic_DNA"/>
</dbReference>
<dbReference type="GO" id="GO:0008146">
    <property type="term" value="F:sulfotransferase activity"/>
    <property type="evidence" value="ECO:0007669"/>
    <property type="project" value="InterPro"/>
</dbReference>
<dbReference type="InterPro" id="IPR000863">
    <property type="entry name" value="Sulfotransferase_dom"/>
</dbReference>
<dbReference type="InterPro" id="IPR037359">
    <property type="entry name" value="NST/OST"/>
</dbReference>
<dbReference type="AlphaFoldDB" id="A0A8J5XA88"/>
<dbReference type="Proteomes" id="UP000751190">
    <property type="component" value="Unassembled WGS sequence"/>
</dbReference>
<dbReference type="PANTHER" id="PTHR10605:SF56">
    <property type="entry name" value="BIFUNCTIONAL HEPARAN SULFATE N-DEACETYLASE_N-SULFOTRANSFERASE"/>
    <property type="match status" value="1"/>
</dbReference>
<evidence type="ECO:0000256" key="2">
    <source>
        <dbReference type="ARBA" id="ARBA00023180"/>
    </source>
</evidence>
<proteinExistence type="predicted"/>
<keyword evidence="7" id="KW-1185">Reference proteome</keyword>
<gene>
    <name evidence="6" type="ORF">KFE25_004729</name>
</gene>
<dbReference type="PANTHER" id="PTHR10605">
    <property type="entry name" value="HEPARAN SULFATE SULFOTRANSFERASE"/>
    <property type="match status" value="1"/>
</dbReference>
<keyword evidence="1" id="KW-0808">Transferase</keyword>
<name>A0A8J5XA88_DIALT</name>
<evidence type="ECO:0000259" key="5">
    <source>
        <dbReference type="Pfam" id="PF00685"/>
    </source>
</evidence>
<evidence type="ECO:0000256" key="1">
    <source>
        <dbReference type="ARBA" id="ARBA00022679"/>
    </source>
</evidence>
<feature type="binding site" evidence="4">
    <location>
        <position position="172"/>
    </location>
    <ligand>
        <name>3'-phosphoadenylyl sulfate</name>
        <dbReference type="ChEBI" id="CHEBI:58339"/>
    </ligand>
</feature>
<dbReference type="Pfam" id="PF00685">
    <property type="entry name" value="Sulfotransfer_1"/>
    <property type="match status" value="1"/>
</dbReference>
<keyword evidence="2" id="KW-0325">Glycoprotein</keyword>
<feature type="binding site" evidence="4">
    <location>
        <position position="180"/>
    </location>
    <ligand>
        <name>3'-phosphoadenylyl sulfate</name>
        <dbReference type="ChEBI" id="CHEBI:58339"/>
    </ligand>
</feature>
<evidence type="ECO:0000313" key="6">
    <source>
        <dbReference type="EMBL" id="KAG8462753.1"/>
    </source>
</evidence>
<protein>
    <recommendedName>
        <fullName evidence="5">Sulfotransferase domain-containing protein</fullName>
    </recommendedName>
</protein>
<feature type="active site" description="For sulfotransferase activity" evidence="3">
    <location>
        <position position="67"/>
    </location>
</feature>
<dbReference type="InterPro" id="IPR027417">
    <property type="entry name" value="P-loop_NTPase"/>
</dbReference>
<organism evidence="6 7">
    <name type="scientific">Diacronema lutheri</name>
    <name type="common">Unicellular marine alga</name>
    <name type="synonym">Monochrysis lutheri</name>
    <dbReference type="NCBI Taxonomy" id="2081491"/>
    <lineage>
        <taxon>Eukaryota</taxon>
        <taxon>Haptista</taxon>
        <taxon>Haptophyta</taxon>
        <taxon>Pavlovophyceae</taxon>
        <taxon>Pavlovales</taxon>
        <taxon>Pavlovaceae</taxon>
        <taxon>Diacronema</taxon>
    </lineage>
</organism>
<evidence type="ECO:0000313" key="7">
    <source>
        <dbReference type="Proteomes" id="UP000751190"/>
    </source>
</evidence>